<reference evidence="5" key="3">
    <citation type="submission" date="2015-03" db="EMBL/GenBank/DDBJ databases">
        <authorList>
            <person name="Murphy D."/>
        </authorList>
    </citation>
    <scope>NUCLEOTIDE SEQUENCE [LARGE SCALE GENOMIC DNA]</scope>
    <source>
        <strain evidence="5">K00500041</strain>
    </source>
</reference>
<proteinExistence type="predicted"/>
<evidence type="ECO:0000313" key="4">
    <source>
        <dbReference type="EMBL" id="CNV74249.1"/>
    </source>
</evidence>
<gene>
    <name evidence="2" type="ORF">ERS007657_01248</name>
    <name evidence="4" type="ORF">ERS007661_03013</name>
    <name evidence="5" type="ORF">ERS007703_03688</name>
    <name evidence="6" type="ORF">ERS007739_00072</name>
    <name evidence="3" type="ORF">ERS027646_01796</name>
</gene>
<dbReference type="EMBL" id="CGCX01000363">
    <property type="protein sequence ID" value="CFR74106.1"/>
    <property type="molecule type" value="Genomic_DNA"/>
</dbReference>
<name>A0A0U0S5V3_MYCTX</name>
<reference evidence="6" key="2">
    <citation type="submission" date="2015-03" db="EMBL/GenBank/DDBJ databases">
        <authorList>
            <consortium name="Pathogen Informatics"/>
            <person name="Murphy D."/>
        </authorList>
    </citation>
    <scope>NUCLEOTIDE SEQUENCE</scope>
    <source>
        <strain evidence="6">N09902308</strain>
    </source>
</reference>
<evidence type="ECO:0000313" key="10">
    <source>
        <dbReference type="Proteomes" id="UP000046680"/>
    </source>
</evidence>
<dbReference type="Proteomes" id="UP000039217">
    <property type="component" value="Unassembled WGS sequence"/>
</dbReference>
<evidence type="ECO:0000313" key="2">
    <source>
        <dbReference type="EMBL" id="CFR74106.1"/>
    </source>
</evidence>
<dbReference type="Proteomes" id="UP000039021">
    <property type="component" value="Unassembled WGS sequence"/>
</dbReference>
<dbReference type="EMBL" id="CQQC01001209">
    <property type="protein sequence ID" value="CNV74249.1"/>
    <property type="molecule type" value="Genomic_DNA"/>
</dbReference>
<evidence type="ECO:0000313" key="7">
    <source>
        <dbReference type="Proteomes" id="UP000038802"/>
    </source>
</evidence>
<dbReference type="AlphaFoldDB" id="A0A0U0S5V3"/>
<dbReference type="Proteomes" id="UP000046680">
    <property type="component" value="Unassembled WGS sequence"/>
</dbReference>
<dbReference type="EMBL" id="CSBK01000015">
    <property type="protein sequence ID" value="COW78856.1"/>
    <property type="molecule type" value="Genomic_DNA"/>
</dbReference>
<dbReference type="EMBL" id="CNGE01000288">
    <property type="protein sequence ID" value="CKS40469.1"/>
    <property type="molecule type" value="Genomic_DNA"/>
</dbReference>
<evidence type="ECO:0000256" key="1">
    <source>
        <dbReference type="SAM" id="MobiDB-lite"/>
    </source>
</evidence>
<evidence type="ECO:0000313" key="9">
    <source>
        <dbReference type="Proteomes" id="UP000039217"/>
    </source>
</evidence>
<feature type="region of interest" description="Disordered" evidence="1">
    <location>
        <begin position="33"/>
        <end position="52"/>
    </location>
</feature>
<evidence type="ECO:0000313" key="11">
    <source>
        <dbReference type="Proteomes" id="UP000048948"/>
    </source>
</evidence>
<evidence type="ECO:0000313" key="6">
    <source>
        <dbReference type="EMBL" id="COW78856.1"/>
    </source>
</evidence>
<dbReference type="Proteomes" id="UP000048948">
    <property type="component" value="Unassembled WGS sequence"/>
</dbReference>
<reference evidence="7 8" key="1">
    <citation type="submission" date="2015-03" db="EMBL/GenBank/DDBJ databases">
        <authorList>
            <consortium name="Pathogen Informatics"/>
        </authorList>
    </citation>
    <scope>NUCLEOTIDE SEQUENCE [LARGE SCALE GENOMIC DNA]</scope>
    <source>
        <strain evidence="3 11">Bir 172</strain>
        <strain evidence="2 10">C09601061</strain>
        <strain evidence="4 9">D00501624</strain>
        <strain evidence="7">K00500041</strain>
        <strain evidence="8">N09902308</strain>
    </source>
</reference>
<evidence type="ECO:0000313" key="8">
    <source>
        <dbReference type="Proteomes" id="UP000039021"/>
    </source>
</evidence>
<dbReference type="Proteomes" id="UP000038802">
    <property type="component" value="Unassembled WGS sequence"/>
</dbReference>
<sequence length="158" mass="17000">METPTIKDTAIIRAAMAIEVRLNERTILRGAIRPIGPSSRPKPGAKRNITNRVSGGAISARAISTLKRPTKATTRLLPGNHSINTPKLPKPNHATHNHGMSLVILLSREERRNVLAGTVRIASIAGGSVANMAAKMPMISPFNKLSAETDTLRTLMTK</sequence>
<evidence type="ECO:0000313" key="5">
    <source>
        <dbReference type="EMBL" id="COW45695.1"/>
    </source>
</evidence>
<dbReference type="EMBL" id="CSAE01000532">
    <property type="protein sequence ID" value="COW45695.1"/>
    <property type="molecule type" value="Genomic_DNA"/>
</dbReference>
<protein>
    <submittedName>
        <fullName evidence="5">Uncharacterized protein</fullName>
    </submittedName>
</protein>
<accession>A0A0U0S5V3</accession>
<evidence type="ECO:0000313" key="3">
    <source>
        <dbReference type="EMBL" id="CKS40469.1"/>
    </source>
</evidence>
<organism evidence="5 7">
    <name type="scientific">Mycobacterium tuberculosis</name>
    <dbReference type="NCBI Taxonomy" id="1773"/>
    <lineage>
        <taxon>Bacteria</taxon>
        <taxon>Bacillati</taxon>
        <taxon>Actinomycetota</taxon>
        <taxon>Actinomycetes</taxon>
        <taxon>Mycobacteriales</taxon>
        <taxon>Mycobacteriaceae</taxon>
        <taxon>Mycobacterium</taxon>
        <taxon>Mycobacterium tuberculosis complex</taxon>
    </lineage>
</organism>